<feature type="transmembrane region" description="Helical" evidence="6">
    <location>
        <begin position="281"/>
        <end position="300"/>
    </location>
</feature>
<keyword evidence="4 6" id="KW-1133">Transmembrane helix</keyword>
<keyword evidence="3 6" id="KW-0812">Transmembrane</keyword>
<dbReference type="SUPFAM" id="SSF103473">
    <property type="entry name" value="MFS general substrate transporter"/>
    <property type="match status" value="1"/>
</dbReference>
<keyword evidence="2" id="KW-1003">Cell membrane</keyword>
<evidence type="ECO:0000256" key="4">
    <source>
        <dbReference type="ARBA" id="ARBA00022989"/>
    </source>
</evidence>
<evidence type="ECO:0000313" key="9">
    <source>
        <dbReference type="Proteomes" id="UP000659223"/>
    </source>
</evidence>
<accession>A0ABQ2Y3Y6</accession>
<dbReference type="InterPro" id="IPR011701">
    <property type="entry name" value="MFS"/>
</dbReference>
<dbReference type="Proteomes" id="UP000659223">
    <property type="component" value="Unassembled WGS sequence"/>
</dbReference>
<feature type="transmembrane region" description="Helical" evidence="6">
    <location>
        <begin position="363"/>
        <end position="381"/>
    </location>
</feature>
<feature type="transmembrane region" description="Helical" evidence="6">
    <location>
        <begin position="333"/>
        <end position="351"/>
    </location>
</feature>
<proteinExistence type="predicted"/>
<evidence type="ECO:0000256" key="1">
    <source>
        <dbReference type="ARBA" id="ARBA00004651"/>
    </source>
</evidence>
<dbReference type="CDD" id="cd06173">
    <property type="entry name" value="MFS_MefA_like"/>
    <property type="match status" value="1"/>
</dbReference>
<evidence type="ECO:0000256" key="6">
    <source>
        <dbReference type="SAM" id="Phobius"/>
    </source>
</evidence>
<organism evidence="8 9">
    <name type="scientific">Streptomyces hiroshimensis</name>
    <dbReference type="NCBI Taxonomy" id="66424"/>
    <lineage>
        <taxon>Bacteria</taxon>
        <taxon>Bacillati</taxon>
        <taxon>Actinomycetota</taxon>
        <taxon>Actinomycetes</taxon>
        <taxon>Kitasatosporales</taxon>
        <taxon>Streptomycetaceae</taxon>
        <taxon>Streptomyces</taxon>
    </lineage>
</organism>
<feature type="transmembrane region" description="Helical" evidence="6">
    <location>
        <begin position="243"/>
        <end position="269"/>
    </location>
</feature>
<feature type="domain" description="Major facilitator superfamily (MFS) profile" evidence="7">
    <location>
        <begin position="30"/>
        <end position="420"/>
    </location>
</feature>
<feature type="transmembrane region" description="Helical" evidence="6">
    <location>
        <begin position="69"/>
        <end position="88"/>
    </location>
</feature>
<comment type="subcellular location">
    <subcellularLocation>
        <location evidence="1">Cell membrane</location>
        <topology evidence="1">Multi-pass membrane protein</topology>
    </subcellularLocation>
</comment>
<dbReference type="EMBL" id="BMUT01000001">
    <property type="protein sequence ID" value="GGX62163.1"/>
    <property type="molecule type" value="Genomic_DNA"/>
</dbReference>
<dbReference type="Gene3D" id="1.20.1250.20">
    <property type="entry name" value="MFS general substrate transporter like domains"/>
    <property type="match status" value="1"/>
</dbReference>
<name>A0ABQ2Y3Y6_9ACTN</name>
<sequence length="444" mass="46830">MGERVKTARSHREEPLDAAVRPVSLWRDRDYMAWWSGNGLSSLGTAVSTLAFPLLILDTTGSAAQAGNITAAQMIGTLATLVIGGALADRVSRRLVMAVSPLVEALALGAVALLVYRSDAPVLALAALALVSGLAGGLRTAVAAPALRRLVPKEQVATATAQGMGRDMVAHIVGTSLGGVLFSVTRWVPFLFDALSYLFVTLGTLVIRRPLGPDRDPDTRSGPRPGMAADIADGLRMVRRSGYLMFTIVWGALLNAVAEGFTLLFIALLHHRGGGPTQVGTATSLALVGGVIGSFIGPWLMRRLGALRVLHLAAWVFAASFAVIVWVPEPWQIGLVLLVGMTGMVPLNVVTESYQVRLIPDAYLGRVAATSRFCVQVVQWAGPLGAGFLADAMGVRGAILVLAVAMITLALALFGGSRQLDLLRTPLGEVRELPLLTPERPAHP</sequence>
<comment type="caution">
    <text evidence="8">The sequence shown here is derived from an EMBL/GenBank/DDBJ whole genome shotgun (WGS) entry which is preliminary data.</text>
</comment>
<evidence type="ECO:0000256" key="2">
    <source>
        <dbReference type="ARBA" id="ARBA00022475"/>
    </source>
</evidence>
<evidence type="ECO:0000259" key="7">
    <source>
        <dbReference type="PROSITE" id="PS50850"/>
    </source>
</evidence>
<dbReference type="PANTHER" id="PTHR23513">
    <property type="entry name" value="INTEGRAL MEMBRANE EFFLUX PROTEIN-RELATED"/>
    <property type="match status" value="1"/>
</dbReference>
<dbReference type="PROSITE" id="PS50850">
    <property type="entry name" value="MFS"/>
    <property type="match status" value="1"/>
</dbReference>
<gene>
    <name evidence="8" type="ORF">GCM10010324_03590</name>
</gene>
<keyword evidence="9" id="KW-1185">Reference proteome</keyword>
<feature type="transmembrane region" description="Helical" evidence="6">
    <location>
        <begin position="31"/>
        <end position="57"/>
    </location>
</feature>
<dbReference type="PANTHER" id="PTHR23513:SF6">
    <property type="entry name" value="MAJOR FACILITATOR SUPERFAMILY ASSOCIATED DOMAIN-CONTAINING PROTEIN"/>
    <property type="match status" value="1"/>
</dbReference>
<evidence type="ECO:0000256" key="3">
    <source>
        <dbReference type="ARBA" id="ARBA00022692"/>
    </source>
</evidence>
<dbReference type="InterPro" id="IPR020846">
    <property type="entry name" value="MFS_dom"/>
</dbReference>
<keyword evidence="5 6" id="KW-0472">Membrane</keyword>
<reference evidence="9" key="1">
    <citation type="journal article" date="2019" name="Int. J. Syst. Evol. Microbiol.">
        <title>The Global Catalogue of Microorganisms (GCM) 10K type strain sequencing project: providing services to taxonomists for standard genome sequencing and annotation.</title>
        <authorList>
            <consortium name="The Broad Institute Genomics Platform"/>
            <consortium name="The Broad Institute Genome Sequencing Center for Infectious Disease"/>
            <person name="Wu L."/>
            <person name="Ma J."/>
        </authorList>
    </citation>
    <scope>NUCLEOTIDE SEQUENCE [LARGE SCALE GENOMIC DNA]</scope>
    <source>
        <strain evidence="9">JCM 4586</strain>
    </source>
</reference>
<evidence type="ECO:0000313" key="8">
    <source>
        <dbReference type="EMBL" id="GGX62163.1"/>
    </source>
</evidence>
<dbReference type="InterPro" id="IPR036259">
    <property type="entry name" value="MFS_trans_sf"/>
</dbReference>
<feature type="transmembrane region" description="Helical" evidence="6">
    <location>
        <begin position="122"/>
        <end position="147"/>
    </location>
</feature>
<evidence type="ECO:0000256" key="5">
    <source>
        <dbReference type="ARBA" id="ARBA00023136"/>
    </source>
</evidence>
<feature type="transmembrane region" description="Helical" evidence="6">
    <location>
        <begin position="393"/>
        <end position="414"/>
    </location>
</feature>
<dbReference type="Pfam" id="PF07690">
    <property type="entry name" value="MFS_1"/>
    <property type="match status" value="1"/>
</dbReference>
<protein>
    <submittedName>
        <fullName evidence="8">MFS transporter</fullName>
    </submittedName>
</protein>
<feature type="transmembrane region" description="Helical" evidence="6">
    <location>
        <begin position="307"/>
        <end position="327"/>
    </location>
</feature>
<feature type="transmembrane region" description="Helical" evidence="6">
    <location>
        <begin position="95"/>
        <end position="116"/>
    </location>
</feature>